<name>A0A2W1JWL4_9CYAN</name>
<gene>
    <name evidence="1" type="ORF">C1752_01785</name>
</gene>
<accession>A0A2W1JWL4</accession>
<reference evidence="1 2" key="1">
    <citation type="journal article" date="2018" name="Sci. Rep.">
        <title>A novel species of the marine cyanobacterium Acaryochloris with a unique pigment content and lifestyle.</title>
        <authorList>
            <person name="Partensky F."/>
            <person name="Six C."/>
            <person name="Ratin M."/>
            <person name="Garczarek L."/>
            <person name="Vaulot D."/>
            <person name="Probert I."/>
            <person name="Calteau A."/>
            <person name="Gourvil P."/>
            <person name="Marie D."/>
            <person name="Grebert T."/>
            <person name="Bouchier C."/>
            <person name="Le Panse S."/>
            <person name="Gachenot M."/>
            <person name="Rodriguez F."/>
            <person name="Garrido J.L."/>
        </authorList>
    </citation>
    <scope>NUCLEOTIDE SEQUENCE [LARGE SCALE GENOMIC DNA]</scope>
    <source>
        <strain evidence="1 2">RCC1774</strain>
    </source>
</reference>
<dbReference type="Proteomes" id="UP000248857">
    <property type="component" value="Unassembled WGS sequence"/>
</dbReference>
<dbReference type="AlphaFoldDB" id="A0A2W1JWL4"/>
<evidence type="ECO:0000313" key="1">
    <source>
        <dbReference type="EMBL" id="PZD74064.1"/>
    </source>
</evidence>
<protein>
    <submittedName>
        <fullName evidence="1">Uncharacterized protein</fullName>
    </submittedName>
</protein>
<sequence>MLSNEYDLAIAVVKRMQAQGKKGKHKINRLELKSI</sequence>
<keyword evidence="2" id="KW-1185">Reference proteome</keyword>
<dbReference type="EMBL" id="PQWO01000004">
    <property type="protein sequence ID" value="PZD74064.1"/>
    <property type="molecule type" value="Genomic_DNA"/>
</dbReference>
<proteinExistence type="predicted"/>
<organism evidence="1 2">
    <name type="scientific">Acaryochloris thomasi RCC1774</name>
    <dbReference type="NCBI Taxonomy" id="1764569"/>
    <lineage>
        <taxon>Bacteria</taxon>
        <taxon>Bacillati</taxon>
        <taxon>Cyanobacteriota</taxon>
        <taxon>Cyanophyceae</taxon>
        <taxon>Acaryochloridales</taxon>
        <taxon>Acaryochloridaceae</taxon>
        <taxon>Acaryochloris</taxon>
        <taxon>Acaryochloris thomasi</taxon>
    </lineage>
</organism>
<comment type="caution">
    <text evidence="1">The sequence shown here is derived from an EMBL/GenBank/DDBJ whole genome shotgun (WGS) entry which is preliminary data.</text>
</comment>
<evidence type="ECO:0000313" key="2">
    <source>
        <dbReference type="Proteomes" id="UP000248857"/>
    </source>
</evidence>